<dbReference type="InterPro" id="IPR001138">
    <property type="entry name" value="Zn2Cys6_DnaBD"/>
</dbReference>
<feature type="compositionally biased region" description="Polar residues" evidence="6">
    <location>
        <begin position="609"/>
        <end position="627"/>
    </location>
</feature>
<evidence type="ECO:0000256" key="3">
    <source>
        <dbReference type="ARBA" id="ARBA00023015"/>
    </source>
</evidence>
<dbReference type="GO" id="GO:0000981">
    <property type="term" value="F:DNA-binding transcription factor activity, RNA polymerase II-specific"/>
    <property type="evidence" value="ECO:0007669"/>
    <property type="project" value="InterPro"/>
</dbReference>
<feature type="region of interest" description="Disordered" evidence="6">
    <location>
        <begin position="1"/>
        <end position="23"/>
    </location>
</feature>
<protein>
    <recommendedName>
        <fullName evidence="7">Zn(2)-C6 fungal-type domain-containing protein</fullName>
    </recommendedName>
</protein>
<feature type="domain" description="Zn(2)-C6 fungal-type" evidence="7">
    <location>
        <begin position="26"/>
        <end position="56"/>
    </location>
</feature>
<dbReference type="EMBL" id="CABFNP030001261">
    <property type="protein sequence ID" value="CAI6095034.1"/>
    <property type="molecule type" value="Genomic_DNA"/>
</dbReference>
<dbReference type="CDD" id="cd00067">
    <property type="entry name" value="GAL4"/>
    <property type="match status" value="1"/>
</dbReference>
<sequence length="683" mass="76423">MSVAAESGSNTNLPNGPTSPPKQPAACGQCRLRKVKCNRVSPQCGPCVRLGLSCPYARSTESLSPEPLELWDVTRSGTKRKRTRRACRACRAVKAKCSGRSPCERCNSRGLDCGNPVQDLSGAPGNHSTSQDTAMMAATPSSGLDGTVASHTSHTSPESLDKQRVRACLDIYFSSRSQWTGRFLHKALSLSDWNQGRLDPALLHALVAIGMMISSQDPEQIKIARDLIEQAQQSVLLNPGQFSVTQLQVLLLVIRFRWNDGDLASAWNLLSMAARLAFTMRLNHEYTGEAQPLTLELRRRIVWEIYSIDRYFSGGVEDLSVCPTNRMQLRLPCGDYSFEKGLPSRAGFISSTSPEGDGVTSIYGYYLKLLALRDEVLRYTKRVRRDNESPEQSRGELEELQKRLDEWEQHLPEELKLSRSTLLLLVHSDDASPFVILHTHWLQSQCDLYRFLISGIREAVSRDCFERTPPEYVSYCQEACLDRATRLCDLWSEVFHLEPSEMIQDTFLCTSIFQVSQILLHLAHLLPVEGSRSVAALQGKLRDALALANGLRQMHKRADKCLADAEQLVNVLGQHRDLWPRSSSPEGEQNSHHLPSRHTLIPCVEEDSSAQASNTEPRPIGATSQQKRMGRVTPTFTRQLGDLNQATSGDFVARDGAMSIGQDMGMLWDPFDMQMEDYNYLIL</sequence>
<dbReference type="SUPFAM" id="SSF57701">
    <property type="entry name" value="Zn2/Cys6 DNA-binding domain"/>
    <property type="match status" value="2"/>
</dbReference>
<evidence type="ECO:0000259" key="7">
    <source>
        <dbReference type="PROSITE" id="PS50048"/>
    </source>
</evidence>
<accession>A0AA35MDZ2</accession>
<dbReference type="GO" id="GO:0008270">
    <property type="term" value="F:zinc ion binding"/>
    <property type="evidence" value="ECO:0007669"/>
    <property type="project" value="InterPro"/>
</dbReference>
<evidence type="ECO:0000256" key="2">
    <source>
        <dbReference type="ARBA" id="ARBA00022723"/>
    </source>
</evidence>
<dbReference type="AlphaFoldDB" id="A0AA35MDZ2"/>
<dbReference type="GO" id="GO:0005634">
    <property type="term" value="C:nucleus"/>
    <property type="evidence" value="ECO:0007669"/>
    <property type="project" value="UniProtKB-SubCell"/>
</dbReference>
<keyword evidence="3" id="KW-0805">Transcription regulation</keyword>
<dbReference type="PANTHER" id="PTHR47338">
    <property type="entry name" value="ZN(II)2CYS6 TRANSCRIPTION FACTOR (EUROFUNG)-RELATED"/>
    <property type="match status" value="1"/>
</dbReference>
<dbReference type="GO" id="GO:0006351">
    <property type="term" value="P:DNA-templated transcription"/>
    <property type="evidence" value="ECO:0007669"/>
    <property type="project" value="InterPro"/>
</dbReference>
<reference evidence="8" key="1">
    <citation type="submission" date="2023-01" db="EMBL/GenBank/DDBJ databases">
        <authorList>
            <person name="Piombo E."/>
        </authorList>
    </citation>
    <scope>NUCLEOTIDE SEQUENCE</scope>
</reference>
<dbReference type="Pfam" id="PF04082">
    <property type="entry name" value="Fungal_trans"/>
    <property type="match status" value="1"/>
</dbReference>
<evidence type="ECO:0000256" key="5">
    <source>
        <dbReference type="ARBA" id="ARBA00023242"/>
    </source>
</evidence>
<keyword evidence="9" id="KW-1185">Reference proteome</keyword>
<dbReference type="Pfam" id="PF00172">
    <property type="entry name" value="Zn_clus"/>
    <property type="match status" value="2"/>
</dbReference>
<proteinExistence type="predicted"/>
<dbReference type="PROSITE" id="PS00463">
    <property type="entry name" value="ZN2_CY6_FUNGAL_1"/>
    <property type="match status" value="2"/>
</dbReference>
<feature type="region of interest" description="Disordered" evidence="6">
    <location>
        <begin position="607"/>
        <end position="629"/>
    </location>
</feature>
<name>A0AA35MDZ2_9HYPO</name>
<gene>
    <name evidence="8" type="ORF">CCHLO57077_00007671</name>
</gene>
<evidence type="ECO:0000256" key="6">
    <source>
        <dbReference type="SAM" id="MobiDB-lite"/>
    </source>
</evidence>
<evidence type="ECO:0000256" key="4">
    <source>
        <dbReference type="ARBA" id="ARBA00023163"/>
    </source>
</evidence>
<keyword evidence="2" id="KW-0479">Metal-binding</keyword>
<feature type="compositionally biased region" description="Polar residues" evidence="6">
    <location>
        <begin position="7"/>
        <end position="16"/>
    </location>
</feature>
<dbReference type="InterPro" id="IPR007219">
    <property type="entry name" value="XnlR_reg_dom"/>
</dbReference>
<evidence type="ECO:0000313" key="9">
    <source>
        <dbReference type="Proteomes" id="UP001160390"/>
    </source>
</evidence>
<feature type="domain" description="Zn(2)-C6 fungal-type" evidence="7">
    <location>
        <begin position="86"/>
        <end position="113"/>
    </location>
</feature>
<dbReference type="InterPro" id="IPR036864">
    <property type="entry name" value="Zn2-C6_fun-type_DNA-bd_sf"/>
</dbReference>
<dbReference type="GO" id="GO:0003677">
    <property type="term" value="F:DNA binding"/>
    <property type="evidence" value="ECO:0007669"/>
    <property type="project" value="InterPro"/>
</dbReference>
<dbReference type="SMART" id="SM00066">
    <property type="entry name" value="GAL4"/>
    <property type="match status" value="2"/>
</dbReference>
<dbReference type="Proteomes" id="UP001160390">
    <property type="component" value="Unassembled WGS sequence"/>
</dbReference>
<keyword evidence="4" id="KW-0804">Transcription</keyword>
<dbReference type="Gene3D" id="4.10.240.10">
    <property type="entry name" value="Zn(2)-C6 fungal-type DNA-binding domain"/>
    <property type="match status" value="2"/>
</dbReference>
<dbReference type="PANTHER" id="PTHR47338:SF7">
    <property type="entry name" value="ZN(II)2CYS6 TRANSCRIPTION FACTOR (EUROFUNG)"/>
    <property type="match status" value="1"/>
</dbReference>
<keyword evidence="5" id="KW-0539">Nucleus</keyword>
<comment type="caution">
    <text evidence="8">The sequence shown here is derived from an EMBL/GenBank/DDBJ whole genome shotgun (WGS) entry which is preliminary data.</text>
</comment>
<dbReference type="CDD" id="cd12148">
    <property type="entry name" value="fungal_TF_MHR"/>
    <property type="match status" value="1"/>
</dbReference>
<dbReference type="SMART" id="SM00906">
    <property type="entry name" value="Fungal_trans"/>
    <property type="match status" value="1"/>
</dbReference>
<comment type="subcellular location">
    <subcellularLocation>
        <location evidence="1">Nucleus</location>
    </subcellularLocation>
</comment>
<feature type="region of interest" description="Disordered" evidence="6">
    <location>
        <begin position="579"/>
        <end position="598"/>
    </location>
</feature>
<dbReference type="InterPro" id="IPR050815">
    <property type="entry name" value="TF_fung"/>
</dbReference>
<evidence type="ECO:0000256" key="1">
    <source>
        <dbReference type="ARBA" id="ARBA00004123"/>
    </source>
</evidence>
<organism evidence="8 9">
    <name type="scientific">Clonostachys chloroleuca</name>
    <dbReference type="NCBI Taxonomy" id="1926264"/>
    <lineage>
        <taxon>Eukaryota</taxon>
        <taxon>Fungi</taxon>
        <taxon>Dikarya</taxon>
        <taxon>Ascomycota</taxon>
        <taxon>Pezizomycotina</taxon>
        <taxon>Sordariomycetes</taxon>
        <taxon>Hypocreomycetidae</taxon>
        <taxon>Hypocreales</taxon>
        <taxon>Bionectriaceae</taxon>
        <taxon>Clonostachys</taxon>
    </lineage>
</organism>
<evidence type="ECO:0000313" key="8">
    <source>
        <dbReference type="EMBL" id="CAI6095034.1"/>
    </source>
</evidence>
<dbReference type="PROSITE" id="PS50048">
    <property type="entry name" value="ZN2_CY6_FUNGAL_2"/>
    <property type="match status" value="2"/>
</dbReference>